<reference evidence="1" key="5">
    <citation type="journal article" date="2021" name="G3 (Bethesda)">
        <title>Aegilops tauschii genome assembly Aet v5.0 features greater sequence contiguity and improved annotation.</title>
        <authorList>
            <person name="Wang L."/>
            <person name="Zhu T."/>
            <person name="Rodriguez J.C."/>
            <person name="Deal K.R."/>
            <person name="Dubcovsky J."/>
            <person name="McGuire P.E."/>
            <person name="Lux T."/>
            <person name="Spannagl M."/>
            <person name="Mayer K.F.X."/>
            <person name="Baldrich P."/>
            <person name="Meyers B.C."/>
            <person name="Huo N."/>
            <person name="Gu Y.Q."/>
            <person name="Zhou H."/>
            <person name="Devos K.M."/>
            <person name="Bennetzen J.L."/>
            <person name="Unver T."/>
            <person name="Budak H."/>
            <person name="Gulick P.J."/>
            <person name="Galiba G."/>
            <person name="Kalapos B."/>
            <person name="Nelson D.R."/>
            <person name="Li P."/>
            <person name="You F.M."/>
            <person name="Luo M.C."/>
            <person name="Dvorak J."/>
        </authorList>
    </citation>
    <scope>NUCLEOTIDE SEQUENCE [LARGE SCALE GENOMIC DNA]</scope>
    <source>
        <strain evidence="1">cv. AL8/78</strain>
    </source>
</reference>
<reference evidence="1" key="4">
    <citation type="submission" date="2019-03" db="UniProtKB">
        <authorList>
            <consortium name="EnsemblPlants"/>
        </authorList>
    </citation>
    <scope>IDENTIFICATION</scope>
</reference>
<reference evidence="1" key="3">
    <citation type="journal article" date="2017" name="Nature">
        <title>Genome sequence of the progenitor of the wheat D genome Aegilops tauschii.</title>
        <authorList>
            <person name="Luo M.C."/>
            <person name="Gu Y.Q."/>
            <person name="Puiu D."/>
            <person name="Wang H."/>
            <person name="Twardziok S.O."/>
            <person name="Deal K.R."/>
            <person name="Huo N."/>
            <person name="Zhu T."/>
            <person name="Wang L."/>
            <person name="Wang Y."/>
            <person name="McGuire P.E."/>
            <person name="Liu S."/>
            <person name="Long H."/>
            <person name="Ramasamy R.K."/>
            <person name="Rodriguez J.C."/>
            <person name="Van S.L."/>
            <person name="Yuan L."/>
            <person name="Wang Z."/>
            <person name="Xia Z."/>
            <person name="Xiao L."/>
            <person name="Anderson O.D."/>
            <person name="Ouyang S."/>
            <person name="Liang Y."/>
            <person name="Zimin A.V."/>
            <person name="Pertea G."/>
            <person name="Qi P."/>
            <person name="Bennetzen J.L."/>
            <person name="Dai X."/>
            <person name="Dawson M.W."/>
            <person name="Muller H.G."/>
            <person name="Kugler K."/>
            <person name="Rivarola-Duarte L."/>
            <person name="Spannagl M."/>
            <person name="Mayer K.F.X."/>
            <person name="Lu F.H."/>
            <person name="Bevan M.W."/>
            <person name="Leroy P."/>
            <person name="Li P."/>
            <person name="You F.M."/>
            <person name="Sun Q."/>
            <person name="Liu Z."/>
            <person name="Lyons E."/>
            <person name="Wicker T."/>
            <person name="Salzberg S.L."/>
            <person name="Devos K.M."/>
            <person name="Dvorak J."/>
        </authorList>
    </citation>
    <scope>NUCLEOTIDE SEQUENCE [LARGE SCALE GENOMIC DNA]</scope>
    <source>
        <strain evidence="1">cv. AL8/78</strain>
    </source>
</reference>
<keyword evidence="2" id="KW-1185">Reference proteome</keyword>
<dbReference type="Proteomes" id="UP000015105">
    <property type="component" value="Chromosome 5D"/>
</dbReference>
<evidence type="ECO:0000313" key="1">
    <source>
        <dbReference type="EnsemblPlants" id="AET5Gv20248800.2"/>
    </source>
</evidence>
<organism evidence="1 2">
    <name type="scientific">Aegilops tauschii subsp. strangulata</name>
    <name type="common">Goatgrass</name>
    <dbReference type="NCBI Taxonomy" id="200361"/>
    <lineage>
        <taxon>Eukaryota</taxon>
        <taxon>Viridiplantae</taxon>
        <taxon>Streptophyta</taxon>
        <taxon>Embryophyta</taxon>
        <taxon>Tracheophyta</taxon>
        <taxon>Spermatophyta</taxon>
        <taxon>Magnoliopsida</taxon>
        <taxon>Liliopsida</taxon>
        <taxon>Poales</taxon>
        <taxon>Poaceae</taxon>
        <taxon>BOP clade</taxon>
        <taxon>Pooideae</taxon>
        <taxon>Triticodae</taxon>
        <taxon>Triticeae</taxon>
        <taxon>Triticinae</taxon>
        <taxon>Aegilops</taxon>
    </lineage>
</organism>
<evidence type="ECO:0000313" key="2">
    <source>
        <dbReference type="Proteomes" id="UP000015105"/>
    </source>
</evidence>
<reference evidence="2" key="1">
    <citation type="journal article" date="2014" name="Science">
        <title>Ancient hybridizations among the ancestral genomes of bread wheat.</title>
        <authorList>
            <consortium name="International Wheat Genome Sequencing Consortium,"/>
            <person name="Marcussen T."/>
            <person name="Sandve S.R."/>
            <person name="Heier L."/>
            <person name="Spannagl M."/>
            <person name="Pfeifer M."/>
            <person name="Jakobsen K.S."/>
            <person name="Wulff B.B."/>
            <person name="Steuernagel B."/>
            <person name="Mayer K.F."/>
            <person name="Olsen O.A."/>
        </authorList>
    </citation>
    <scope>NUCLEOTIDE SEQUENCE [LARGE SCALE GENOMIC DNA]</scope>
    <source>
        <strain evidence="2">cv. AL8/78</strain>
    </source>
</reference>
<reference evidence="2" key="2">
    <citation type="journal article" date="2017" name="Nat. Plants">
        <title>The Aegilops tauschii genome reveals multiple impacts of transposons.</title>
        <authorList>
            <person name="Zhao G."/>
            <person name="Zou C."/>
            <person name="Li K."/>
            <person name="Wang K."/>
            <person name="Li T."/>
            <person name="Gao L."/>
            <person name="Zhang X."/>
            <person name="Wang H."/>
            <person name="Yang Z."/>
            <person name="Liu X."/>
            <person name="Jiang W."/>
            <person name="Mao L."/>
            <person name="Kong X."/>
            <person name="Jiao Y."/>
            <person name="Jia J."/>
        </authorList>
    </citation>
    <scope>NUCLEOTIDE SEQUENCE [LARGE SCALE GENOMIC DNA]</scope>
    <source>
        <strain evidence="2">cv. AL8/78</strain>
    </source>
</reference>
<dbReference type="AlphaFoldDB" id="A0A453JZZ7"/>
<dbReference type="PANTHER" id="PTHR46553">
    <property type="entry name" value="ADENINE NUCLEOTIDE ALPHA HYDROLASES-LIKE SUPERFAMILY PROTEIN"/>
    <property type="match status" value="1"/>
</dbReference>
<dbReference type="EnsemblPlants" id="AET5Gv20248800.2">
    <property type="protein sequence ID" value="AET5Gv20248800.2"/>
    <property type="gene ID" value="AET5Gv20248800"/>
</dbReference>
<evidence type="ECO:0008006" key="3">
    <source>
        <dbReference type="Google" id="ProtNLM"/>
    </source>
</evidence>
<name>A0A453JZZ7_AEGTS</name>
<dbReference type="PANTHER" id="PTHR46553:SF3">
    <property type="entry name" value="ADENINE NUCLEOTIDE ALPHA HYDROLASES-LIKE SUPERFAMILY PROTEIN"/>
    <property type="match status" value="1"/>
</dbReference>
<dbReference type="Gramene" id="AET5Gv20248800.2">
    <property type="protein sequence ID" value="AET5Gv20248800.2"/>
    <property type="gene ID" value="AET5Gv20248800"/>
</dbReference>
<protein>
    <recommendedName>
        <fullName evidence="3">UspA domain-containing protein</fullName>
    </recommendedName>
</protein>
<accession>A0A453JZZ7</accession>
<proteinExistence type="predicted"/>
<sequence>RFHSIPDPSTDRADCVACRGREAQSFGGAMAEGTGATAASGSAAGKMTMVVGVDESEHSYYALQWTLLHFFSPGQQQQYRLVVVTAKPTAASAVGLAGPGARPILFPPSRSQNWRSRSIGFVRRLTGRF</sequence>